<sequence length="203" mass="22918">MRGSFVSIREMRQVDIESSIEKSVLLWLATLPEIVRIREQPPAVPYIDREGVQRLHTFDILVEFADGRRIFYDVKDERHARKHDVDGFLRHIAPQIPETIADGVTLYTERTLSPAMISNARLIHAVRRDLPNAADRAVLDLLTEIKGTVVIKDLVAASMHGAAAFRAIVRLIAQRALLLTADERIDYPSHVTVVAERIAEVAR</sequence>
<reference evidence="2" key="1">
    <citation type="journal article" date="2019" name="Int. J. Syst. Evol. Microbiol.">
        <title>The Global Catalogue of Microorganisms (GCM) 10K type strain sequencing project: providing services to taxonomists for standard genome sequencing and annotation.</title>
        <authorList>
            <consortium name="The Broad Institute Genomics Platform"/>
            <consortium name="The Broad Institute Genome Sequencing Center for Infectious Disease"/>
            <person name="Wu L."/>
            <person name="Ma J."/>
        </authorList>
    </citation>
    <scope>NUCLEOTIDE SEQUENCE [LARGE SCALE GENOMIC DNA]</scope>
    <source>
        <strain evidence="2">NBRC 103632</strain>
    </source>
</reference>
<name>A0AA37WT12_9HYPH</name>
<keyword evidence="2" id="KW-1185">Reference proteome</keyword>
<accession>A0AA37WT12</accession>
<evidence type="ECO:0008006" key="3">
    <source>
        <dbReference type="Google" id="ProtNLM"/>
    </source>
</evidence>
<gene>
    <name evidence="1" type="ORF">GCM10007890_36790</name>
</gene>
<dbReference type="AlphaFoldDB" id="A0AA37WT12"/>
<evidence type="ECO:0000313" key="1">
    <source>
        <dbReference type="EMBL" id="GLS71666.1"/>
    </source>
</evidence>
<evidence type="ECO:0000313" key="2">
    <source>
        <dbReference type="Proteomes" id="UP001157440"/>
    </source>
</evidence>
<dbReference type="EMBL" id="BSPL01000018">
    <property type="protein sequence ID" value="GLS71666.1"/>
    <property type="molecule type" value="Genomic_DNA"/>
</dbReference>
<dbReference type="RefSeq" id="WP_238198803.1">
    <property type="nucleotide sequence ID" value="NZ_BPQZ01000027.1"/>
</dbReference>
<organism evidence="1 2">
    <name type="scientific">Methylobacterium tardum</name>
    <dbReference type="NCBI Taxonomy" id="374432"/>
    <lineage>
        <taxon>Bacteria</taxon>
        <taxon>Pseudomonadati</taxon>
        <taxon>Pseudomonadota</taxon>
        <taxon>Alphaproteobacteria</taxon>
        <taxon>Hyphomicrobiales</taxon>
        <taxon>Methylobacteriaceae</taxon>
        <taxon>Methylobacterium</taxon>
    </lineage>
</organism>
<proteinExistence type="predicted"/>
<protein>
    <recommendedName>
        <fullName evidence="3">TnsA endonuclease N-terminal domain-containing protein</fullName>
    </recommendedName>
</protein>
<comment type="caution">
    <text evidence="1">The sequence shown here is derived from an EMBL/GenBank/DDBJ whole genome shotgun (WGS) entry which is preliminary data.</text>
</comment>
<dbReference type="Proteomes" id="UP001157440">
    <property type="component" value="Unassembled WGS sequence"/>
</dbReference>